<gene>
    <name evidence="4" type="ORF">J2S37_001755</name>
</gene>
<dbReference type="InterPro" id="IPR006659">
    <property type="entry name" value="Arsenate_reductase"/>
</dbReference>
<evidence type="ECO:0000256" key="1">
    <source>
        <dbReference type="ARBA" id="ARBA00007198"/>
    </source>
</evidence>
<dbReference type="PANTHER" id="PTHR30041">
    <property type="entry name" value="ARSENATE REDUCTASE"/>
    <property type="match status" value="1"/>
</dbReference>
<proteinExistence type="inferred from homology"/>
<dbReference type="InterPro" id="IPR036249">
    <property type="entry name" value="Thioredoxin-like_sf"/>
</dbReference>
<sequence length="115" mass="12696">MVTVYHNPRCSKSRAAVAFVVEQLGEANVTIVRYLQSPPTADELRELLRRANLRAHDAIRTGEAVYAELGLNQSCSEDELIAAMVSHPILIERPFVVSDKGVVLARPTEKIAEVL</sequence>
<evidence type="ECO:0000256" key="2">
    <source>
        <dbReference type="ARBA" id="ARBA00023002"/>
    </source>
</evidence>
<accession>A0ABU2B9C3</accession>
<comment type="similarity">
    <text evidence="1 3">Belongs to the ArsC family.</text>
</comment>
<comment type="caution">
    <text evidence="4">The sequence shown here is derived from an EMBL/GenBank/DDBJ whole genome shotgun (WGS) entry which is preliminary data.</text>
</comment>
<dbReference type="Proteomes" id="UP001183619">
    <property type="component" value="Unassembled WGS sequence"/>
</dbReference>
<organism evidence="4 5">
    <name type="scientific">Corynebacterium felinum</name>
    <dbReference type="NCBI Taxonomy" id="131318"/>
    <lineage>
        <taxon>Bacteria</taxon>
        <taxon>Bacillati</taxon>
        <taxon>Actinomycetota</taxon>
        <taxon>Actinomycetes</taxon>
        <taxon>Mycobacteriales</taxon>
        <taxon>Corynebacteriaceae</taxon>
        <taxon>Corynebacterium</taxon>
    </lineage>
</organism>
<dbReference type="EMBL" id="JAVDYF010000001">
    <property type="protein sequence ID" value="MDR7355217.1"/>
    <property type="molecule type" value="Genomic_DNA"/>
</dbReference>
<dbReference type="NCBIfam" id="TIGR00014">
    <property type="entry name" value="arsC"/>
    <property type="match status" value="1"/>
</dbReference>
<dbReference type="PROSITE" id="PS51353">
    <property type="entry name" value="ARSC"/>
    <property type="match status" value="1"/>
</dbReference>
<dbReference type="GO" id="GO:0008794">
    <property type="term" value="F:arsenate reductase (glutaredoxin) activity"/>
    <property type="evidence" value="ECO:0007669"/>
    <property type="project" value="UniProtKB-EC"/>
</dbReference>
<dbReference type="InterPro" id="IPR006660">
    <property type="entry name" value="Arsenate_reductase-like"/>
</dbReference>
<reference evidence="4 5" key="1">
    <citation type="submission" date="2023-07" db="EMBL/GenBank/DDBJ databases">
        <title>Sequencing the genomes of 1000 actinobacteria strains.</title>
        <authorList>
            <person name="Klenk H.-P."/>
        </authorList>
    </citation>
    <scope>NUCLEOTIDE SEQUENCE [LARGE SCALE GENOMIC DNA]</scope>
    <source>
        <strain evidence="4 5">DSM 44508</strain>
    </source>
</reference>
<dbReference type="CDD" id="cd03034">
    <property type="entry name" value="ArsC_ArsC"/>
    <property type="match status" value="1"/>
</dbReference>
<dbReference type="SUPFAM" id="SSF52833">
    <property type="entry name" value="Thioredoxin-like"/>
    <property type="match status" value="1"/>
</dbReference>
<keyword evidence="5" id="KW-1185">Reference proteome</keyword>
<evidence type="ECO:0000313" key="4">
    <source>
        <dbReference type="EMBL" id="MDR7355217.1"/>
    </source>
</evidence>
<evidence type="ECO:0000313" key="5">
    <source>
        <dbReference type="Proteomes" id="UP001183619"/>
    </source>
</evidence>
<protein>
    <submittedName>
        <fullName evidence="4">Arsenate reductase</fullName>
        <ecNumber evidence="4">1.20.4.1</ecNumber>
    </submittedName>
</protein>
<keyword evidence="2 4" id="KW-0560">Oxidoreductase</keyword>
<name>A0ABU2B9C3_9CORY</name>
<dbReference type="EC" id="1.20.4.1" evidence="4"/>
<dbReference type="RefSeq" id="WP_277104923.1">
    <property type="nucleotide sequence ID" value="NZ_BAAAJS010000058.1"/>
</dbReference>
<dbReference type="Pfam" id="PF03960">
    <property type="entry name" value="ArsC"/>
    <property type="match status" value="1"/>
</dbReference>
<dbReference type="PANTHER" id="PTHR30041:SF4">
    <property type="entry name" value="ARSENATE REDUCTASE"/>
    <property type="match status" value="1"/>
</dbReference>
<dbReference type="Gene3D" id="3.40.30.10">
    <property type="entry name" value="Glutaredoxin"/>
    <property type="match status" value="1"/>
</dbReference>
<evidence type="ECO:0000256" key="3">
    <source>
        <dbReference type="PROSITE-ProRule" id="PRU01282"/>
    </source>
</evidence>